<reference evidence="1 2" key="1">
    <citation type="submission" date="2016-06" db="EMBL/GenBank/DDBJ databases">
        <title>Four novel species of enterococci isolated from chicken manure.</title>
        <authorList>
            <person name="Van Tyne D."/>
        </authorList>
    </citation>
    <scope>NUCLEOTIDE SEQUENCE [LARGE SCALE GENOMIC DNA]</scope>
    <source>
        <strain evidence="1 2">CU12B</strain>
    </source>
</reference>
<dbReference type="InterPro" id="IPR013418">
    <property type="entry name" value="CRISPR-assoc_prot_Cas7/Csd2"/>
</dbReference>
<gene>
    <name evidence="1" type="ORF">BAU17_09725</name>
</gene>
<dbReference type="RefSeq" id="WP_161903413.1">
    <property type="nucleotide sequence ID" value="NZ_MAEL01000062.1"/>
</dbReference>
<name>A0ABQ6YWG2_9ENTE</name>
<organism evidence="1 2">
    <name type="scientific">Candidatus Enterococcus willemsii</name>
    <dbReference type="NCBI Taxonomy" id="1857215"/>
    <lineage>
        <taxon>Bacteria</taxon>
        <taxon>Bacillati</taxon>
        <taxon>Bacillota</taxon>
        <taxon>Bacilli</taxon>
        <taxon>Lactobacillales</taxon>
        <taxon>Enterococcaceae</taxon>
        <taxon>Enterococcus</taxon>
    </lineage>
</organism>
<dbReference type="NCBIfam" id="TIGR01595">
    <property type="entry name" value="cas_CT1132"/>
    <property type="match status" value="1"/>
</dbReference>
<sequence length="283" mass="32066">MITKKVDFIATIEVRNANPNGDPLAGNMPRTDSKGFGLISDVAIKRKIRNRMQDQGYEIFVKSRDRSDDNFTSLQKRYESVFNSKDSDEKVEKEFNQKWLDVRTFGQVITYDKRSIGIRGPVSISMAKSLETVATTTLQITRSSNSMEAKGASGRSSDTMGSKHFIEYGVYVFYGSVNVYFSEKTGFDEKDLDVLKESLLTLFENDSSSARPEGSMALKELFWCTHSNKLGNVSSAKIRDLLQWEQPNPDNEIGYSDYKITLDSEKLSEYEEKGLHVEFLEGL</sequence>
<dbReference type="NCBIfam" id="TIGR02589">
    <property type="entry name" value="cas_Csd2"/>
    <property type="match status" value="1"/>
</dbReference>
<keyword evidence="2" id="KW-1185">Reference proteome</keyword>
<comment type="caution">
    <text evidence="1">The sequence shown here is derived from an EMBL/GenBank/DDBJ whole genome shotgun (WGS) entry which is preliminary data.</text>
</comment>
<accession>A0ABQ6YWG2</accession>
<protein>
    <submittedName>
        <fullName evidence="1">Type I-C CRISPR-associated protein Cas7/Csd2</fullName>
    </submittedName>
</protein>
<dbReference type="InterPro" id="IPR006482">
    <property type="entry name" value="Cas7_Csh2/Csh2"/>
</dbReference>
<dbReference type="EMBL" id="MAEL01000062">
    <property type="protein sequence ID" value="KAF1301091.1"/>
    <property type="molecule type" value="Genomic_DNA"/>
</dbReference>
<proteinExistence type="predicted"/>
<evidence type="ECO:0000313" key="2">
    <source>
        <dbReference type="Proteomes" id="UP000782705"/>
    </source>
</evidence>
<dbReference type="Pfam" id="PF05107">
    <property type="entry name" value="Cas_Cas7"/>
    <property type="match status" value="1"/>
</dbReference>
<dbReference type="Proteomes" id="UP000782705">
    <property type="component" value="Unassembled WGS sequence"/>
</dbReference>
<evidence type="ECO:0000313" key="1">
    <source>
        <dbReference type="EMBL" id="KAF1301091.1"/>
    </source>
</evidence>